<protein>
    <submittedName>
        <fullName evidence="2">Uncharacterized protein</fullName>
    </submittedName>
</protein>
<evidence type="ECO:0000256" key="1">
    <source>
        <dbReference type="SAM" id="MobiDB-lite"/>
    </source>
</evidence>
<feature type="compositionally biased region" description="Low complexity" evidence="1">
    <location>
        <begin position="117"/>
        <end position="127"/>
    </location>
</feature>
<name>A0A1Z1WRW9_9ACTN</name>
<proteinExistence type="predicted"/>
<gene>
    <name evidence="2" type="ORF">SMD44_08662</name>
</gene>
<accession>A0A1Z1WRW9</accession>
<dbReference type="AlphaFoldDB" id="A0A1Z1WRW9"/>
<reference evidence="2 3" key="1">
    <citation type="submission" date="2017-05" db="EMBL/GenBank/DDBJ databases">
        <title>Streptomyces alboflavus Genome sequencing and assembly.</title>
        <authorList>
            <person name="Wang Y."/>
            <person name="Du B."/>
            <person name="Ding Y."/>
            <person name="Liu H."/>
            <person name="Hou Q."/>
            <person name="Liu K."/>
            <person name="Wang C."/>
            <person name="Yao L."/>
        </authorList>
    </citation>
    <scope>NUCLEOTIDE SEQUENCE [LARGE SCALE GENOMIC DNA]</scope>
    <source>
        <strain evidence="2 3">MDJK44</strain>
    </source>
</reference>
<evidence type="ECO:0000313" key="2">
    <source>
        <dbReference type="EMBL" id="ARX89175.1"/>
    </source>
</evidence>
<keyword evidence="3" id="KW-1185">Reference proteome</keyword>
<evidence type="ECO:0000313" key="3">
    <source>
        <dbReference type="Proteomes" id="UP000195880"/>
    </source>
</evidence>
<dbReference type="KEGG" id="salf:SMD44_08662"/>
<sequence length="161" mass="16767">MVVMWWDTMSCSSRAMRRRSSATARSARSRRFASTSRCQRLTAAAAPMTRTVARAVPTRSILAGHGPLIRSTKGSARLAEPAAAVTRTLPPRTTVNRATTSAAERPRGPAITRLITAPSASAPPNAATGCRRRTSSGSPDTATAASPGTVAGLPSSAPLRE</sequence>
<feature type="region of interest" description="Disordered" evidence="1">
    <location>
        <begin position="114"/>
        <end position="161"/>
    </location>
</feature>
<feature type="compositionally biased region" description="Polar residues" evidence="1">
    <location>
        <begin position="135"/>
        <end position="146"/>
    </location>
</feature>
<dbReference type="Proteomes" id="UP000195880">
    <property type="component" value="Chromosome"/>
</dbReference>
<organism evidence="2 3">
    <name type="scientific">Streptomyces alboflavus</name>
    <dbReference type="NCBI Taxonomy" id="67267"/>
    <lineage>
        <taxon>Bacteria</taxon>
        <taxon>Bacillati</taxon>
        <taxon>Actinomycetota</taxon>
        <taxon>Actinomycetes</taxon>
        <taxon>Kitasatosporales</taxon>
        <taxon>Streptomycetaceae</taxon>
        <taxon>Streptomyces</taxon>
    </lineage>
</organism>
<dbReference type="EMBL" id="CP021748">
    <property type="protein sequence ID" value="ARX89175.1"/>
    <property type="molecule type" value="Genomic_DNA"/>
</dbReference>